<sequence>MVDTTTLDRLDAAYESGMRQRRRREIKRLRPPVATLWHARTVGLDLAGRIAGEYAGDCEWIVNDVGRATISMPEADPLARWAAEWYNRDKDVVVLRIDKDGERWCGTLSDLDVEQHEQGDRTVHLTFLHDWEQLKHIPVYPNPMFPSAFQIPKVFQLFMKAMSLLALTLQLNLLRHFTIFGGHLPDDPLRFESWASAWNWRDWPILVAPINYLEDPTPLRYLGARMDYFADLAQPILEDVQLHMRIDRWFEGDPDPWPGARLTRNGQMIVTFHDKSGWFGETATEGTLGRGLTRTVLEIADGGVEEIRNLVDARPDTPQYHVSRWLGVAPGDPYVVYRTSGAASMVRSARASYSPPTVGMITVGGQSMPGVNETMSAVTKVVFNLLGAAIPGGAGFGAIVDDAAKPIYENTTLAFQTIDLVLRTRRLGWGHYLEDTDVGNIEAYTVASVVALRALRRATDAKSGHTLDVGDGAPFLIGARGEGHWHYGDRIGHESLLSRDGRIETGQANRVVLAWDADEPYHYAVTIGEFPRRDPVELAIKLAGSVAKDLQRQGLM</sequence>
<evidence type="ECO:0000313" key="2">
    <source>
        <dbReference type="EMBL" id="AYB69448.1"/>
    </source>
</evidence>
<dbReference type="KEGG" id="vg:55003860"/>
<accession>A0A385UDA1</accession>
<evidence type="ECO:0000313" key="3">
    <source>
        <dbReference type="Proteomes" id="UP000281572"/>
    </source>
</evidence>
<protein>
    <submittedName>
        <fullName evidence="2">Minor tail protein</fullName>
    </submittedName>
</protein>
<evidence type="ECO:0000259" key="1">
    <source>
        <dbReference type="Pfam" id="PF14594"/>
    </source>
</evidence>
<dbReference type="GeneID" id="55003860"/>
<gene>
    <name evidence="2" type="primary">19</name>
    <name evidence="2" type="ORF">JUICEBOX_19</name>
</gene>
<dbReference type="Pfam" id="PF14594">
    <property type="entry name" value="Sipho_Gp37"/>
    <property type="match status" value="1"/>
</dbReference>
<dbReference type="EMBL" id="MH727550">
    <property type="protein sequence ID" value="AYB69448.1"/>
    <property type="molecule type" value="Genomic_DNA"/>
</dbReference>
<proteinExistence type="predicted"/>
<dbReference type="Proteomes" id="UP000281572">
    <property type="component" value="Segment"/>
</dbReference>
<organism evidence="2 3">
    <name type="scientific">Corynebacterium phage Juicebox</name>
    <dbReference type="NCBI Taxonomy" id="2301600"/>
    <lineage>
        <taxon>Viruses</taxon>
        <taxon>Duplodnaviria</taxon>
        <taxon>Heunggongvirae</taxon>
        <taxon>Uroviricota</taxon>
        <taxon>Caudoviricetes</taxon>
        <taxon>Juiceboxvirus</taxon>
        <taxon>Juiceboxvirus juicebox</taxon>
    </lineage>
</organism>
<dbReference type="InterPro" id="IPR029432">
    <property type="entry name" value="Gp28/Gp37-like_dom"/>
</dbReference>
<name>A0A385UDA1_9CAUD</name>
<reference evidence="3" key="1">
    <citation type="submission" date="2018-08" db="EMBL/GenBank/DDBJ databases">
        <authorList>
            <person name="Pathak A."/>
            <person name="Staton O.A."/>
            <person name="Aldaher A.R."/>
            <person name="Baird K.M."/>
            <person name="Borah A."/>
            <person name="Haggard G.E."/>
            <person name="Meesala S."/>
            <person name="Nealy S.L."/>
            <person name="Ramdas R."/>
            <person name="Rocha M."/>
            <person name="Sristi D."/>
            <person name="Thukral S."/>
            <person name="Walls C.E."/>
            <person name="Waqas M."/>
            <person name="Williams M.R."/>
            <person name="Winters A.K."/>
            <person name="Sahawneh K.J."/>
            <person name="Monti D.L."/>
            <person name="Garlena R.A."/>
            <person name="Russell D.A."/>
            <person name="Pope W.H."/>
            <person name="Jacobs-Sera D."/>
            <person name="Hatfull G.F."/>
        </authorList>
    </citation>
    <scope>NUCLEOTIDE SEQUENCE [LARGE SCALE GENOMIC DNA]</scope>
</reference>
<dbReference type="RefSeq" id="YP_009812788.1">
    <property type="nucleotide sequence ID" value="NC_048070.1"/>
</dbReference>
<keyword evidence="3" id="KW-1185">Reference proteome</keyword>
<feature type="domain" description="Gp28/Gp37-like" evidence="1">
    <location>
        <begin position="44"/>
        <end position="529"/>
    </location>
</feature>